<keyword evidence="1 4" id="KW-0378">Hydrolase</keyword>
<keyword evidence="2" id="KW-0732">Signal</keyword>
<feature type="signal peptide" evidence="2">
    <location>
        <begin position="1"/>
        <end position="23"/>
    </location>
</feature>
<dbReference type="InterPro" id="IPR050585">
    <property type="entry name" value="Xaa-Pro_dipeptidyl-ppase/CocE"/>
</dbReference>
<dbReference type="RefSeq" id="WP_250339698.1">
    <property type="nucleotide sequence ID" value="NZ_CP063231.1"/>
</dbReference>
<dbReference type="EMBL" id="CP063231">
    <property type="protein sequence ID" value="URL59052.1"/>
    <property type="molecule type" value="Genomic_DNA"/>
</dbReference>
<evidence type="ECO:0000259" key="3">
    <source>
        <dbReference type="SMART" id="SM00939"/>
    </source>
</evidence>
<dbReference type="Proteomes" id="UP001056681">
    <property type="component" value="Chromosome"/>
</dbReference>
<dbReference type="PANTHER" id="PTHR43056">
    <property type="entry name" value="PEPTIDASE S9 PROLYL OLIGOPEPTIDASE"/>
    <property type="match status" value="1"/>
</dbReference>
<dbReference type="InterPro" id="IPR005674">
    <property type="entry name" value="CocE/Ser_esterase"/>
</dbReference>
<dbReference type="Gene3D" id="2.60.120.260">
    <property type="entry name" value="Galactose-binding domain-like"/>
    <property type="match status" value="1"/>
</dbReference>
<feature type="chain" id="PRO_5047469148" evidence="2">
    <location>
        <begin position="24"/>
        <end position="634"/>
    </location>
</feature>
<dbReference type="InterPro" id="IPR000383">
    <property type="entry name" value="Xaa-Pro-like_dom"/>
</dbReference>
<evidence type="ECO:0000256" key="1">
    <source>
        <dbReference type="ARBA" id="ARBA00022801"/>
    </source>
</evidence>
<accession>A0ABY4T4L4</accession>
<dbReference type="Pfam" id="PF02129">
    <property type="entry name" value="Peptidase_S15"/>
    <property type="match status" value="1"/>
</dbReference>
<organism evidence="4 5">
    <name type="scientific">Luteibacter flocculans</name>
    <dbReference type="NCBI Taxonomy" id="2780091"/>
    <lineage>
        <taxon>Bacteria</taxon>
        <taxon>Pseudomonadati</taxon>
        <taxon>Pseudomonadota</taxon>
        <taxon>Gammaproteobacteria</taxon>
        <taxon>Lysobacterales</taxon>
        <taxon>Rhodanobacteraceae</taxon>
        <taxon>Luteibacter</taxon>
    </lineage>
</organism>
<dbReference type="InterPro" id="IPR013736">
    <property type="entry name" value="Xaa-Pro_dipept_C"/>
</dbReference>
<gene>
    <name evidence="4" type="ORF">IM816_02735</name>
</gene>
<dbReference type="SUPFAM" id="SSF49785">
    <property type="entry name" value="Galactose-binding domain-like"/>
    <property type="match status" value="1"/>
</dbReference>
<evidence type="ECO:0000313" key="4">
    <source>
        <dbReference type="EMBL" id="URL59052.1"/>
    </source>
</evidence>
<sequence length="634" mass="70636">MSHRSLMPMLALSLAVASSFAFAQTAPLAPDIPAKFDAPTTANDYVKRVVEIPMRDGVKLHTVIVIPKNAKHAPILLTRTPYNADGRAARSDSSTMRNLLPMGDEVFVDAGYIRVFQDVRGKYGSEGDYVMTRPLRGPLNASAVDHSTDAYDTIDWLIKNLPESNGKVGMIGSSYEGFTVVMALVNPHPALKVAAPESPMVDGWMGDDWFHYGAFRQTNFDYIAGQNAKRGKGATIPRTGYDDYANFLAAGSAGDYARAAGLDQLPYWRKLSEHPAYDAYWQAQALDQEMARQPLKVPTMWIQGLWDQEDMWGAIHSYEAMEPKDKGNDKNYLVMGPWRHSQVNYDASSLGALNWDGDTALQFRRDVLLPFFNQYLVDGAPKAKTPPVLIYDTGENHWDHFSSWPQAKTSRPLYLNANGKLSFEAPAEGSAKYDEYVSDPAKPVPYVPRPVNFGDRQSWTTWLVQDQRFVDGRPDVMTYVTEPLTAPLKVAGAPQVNLYASTSGTDSDWVVKLIDVYPAENATSPKMGGYELSVSMDIFRGRYRESFSTPKALTPNTPLEYRFGLPTVNHTFLPGHRVMVQVQSSWFPLYDRNPQTFVPNIFFAKPSDYQKATQQIWHAPGTASAIELPVVGAK</sequence>
<proteinExistence type="predicted"/>
<name>A0ABY4T4L4_9GAMM</name>
<feature type="domain" description="Xaa-Pro dipeptidyl-peptidase C-terminal" evidence="3">
    <location>
        <begin position="369"/>
        <end position="627"/>
    </location>
</feature>
<evidence type="ECO:0000256" key="2">
    <source>
        <dbReference type="SAM" id="SignalP"/>
    </source>
</evidence>
<dbReference type="Pfam" id="PF08530">
    <property type="entry name" value="PepX_C"/>
    <property type="match status" value="1"/>
</dbReference>
<dbReference type="InterPro" id="IPR008979">
    <property type="entry name" value="Galactose-bd-like_sf"/>
</dbReference>
<reference evidence="4" key="1">
    <citation type="submission" date="2020-10" db="EMBL/GenBank/DDBJ databases">
        <title>Whole-genome sequence of Luteibacter sp. EIF3.</title>
        <authorList>
            <person name="Friedrich I."/>
            <person name="Hertel R."/>
            <person name="Daniel R."/>
        </authorList>
    </citation>
    <scope>NUCLEOTIDE SEQUENCE</scope>
    <source>
        <strain evidence="4">EIF3</strain>
    </source>
</reference>
<dbReference type="Gene3D" id="3.40.50.1820">
    <property type="entry name" value="alpha/beta hydrolase"/>
    <property type="match status" value="1"/>
</dbReference>
<evidence type="ECO:0000313" key="5">
    <source>
        <dbReference type="Proteomes" id="UP001056681"/>
    </source>
</evidence>
<dbReference type="InterPro" id="IPR029058">
    <property type="entry name" value="AB_hydrolase_fold"/>
</dbReference>
<dbReference type="GO" id="GO:0016787">
    <property type="term" value="F:hydrolase activity"/>
    <property type="evidence" value="ECO:0007669"/>
    <property type="project" value="UniProtKB-KW"/>
</dbReference>
<dbReference type="NCBIfam" id="TIGR00976">
    <property type="entry name" value="CocE_NonD"/>
    <property type="match status" value="1"/>
</dbReference>
<dbReference type="Gene3D" id="1.10.3020.10">
    <property type="entry name" value="alpha-amino acid ester hydrolase ( Helical cap domain)"/>
    <property type="match status" value="1"/>
</dbReference>
<dbReference type="PANTHER" id="PTHR43056:SF10">
    <property type="entry name" value="COCE_NOND FAMILY, PUTATIVE (AFU_ORTHOLOGUE AFUA_7G00600)-RELATED"/>
    <property type="match status" value="1"/>
</dbReference>
<dbReference type="SMART" id="SM00939">
    <property type="entry name" value="PepX_C"/>
    <property type="match status" value="1"/>
</dbReference>
<keyword evidence="5" id="KW-1185">Reference proteome</keyword>
<protein>
    <submittedName>
        <fullName evidence="4">CocE/NonD family hydrolase</fullName>
    </submittedName>
</protein>
<dbReference type="SUPFAM" id="SSF53474">
    <property type="entry name" value="alpha/beta-Hydrolases"/>
    <property type="match status" value="1"/>
</dbReference>